<feature type="transmembrane region" description="Helical" evidence="3">
    <location>
        <begin position="20"/>
        <end position="39"/>
    </location>
</feature>
<name>A0AAU8JB13_9CYAN</name>
<evidence type="ECO:0000256" key="3">
    <source>
        <dbReference type="SAM" id="Phobius"/>
    </source>
</evidence>
<feature type="transmembrane region" description="Helical" evidence="3">
    <location>
        <begin position="45"/>
        <end position="66"/>
    </location>
</feature>
<proteinExistence type="inferred from homology"/>
<dbReference type="GO" id="GO:0006629">
    <property type="term" value="P:lipid metabolic process"/>
    <property type="evidence" value="ECO:0007669"/>
    <property type="project" value="InterPro"/>
</dbReference>
<feature type="transmembrane region" description="Helical" evidence="3">
    <location>
        <begin position="131"/>
        <end position="155"/>
    </location>
</feature>
<comment type="similarity">
    <text evidence="2">Belongs to the fatty acid desaturase type 2 family.</text>
</comment>
<dbReference type="InterPro" id="IPR005804">
    <property type="entry name" value="FA_desaturase_dom"/>
</dbReference>
<dbReference type="Pfam" id="PF00487">
    <property type="entry name" value="FA_desaturase"/>
    <property type="match status" value="1"/>
</dbReference>
<evidence type="ECO:0000313" key="5">
    <source>
        <dbReference type="EMBL" id="XCM35987.1"/>
    </source>
</evidence>
<reference evidence="5" key="1">
    <citation type="submission" date="2024-07" db="EMBL/GenBank/DDBJ databases">
        <authorList>
            <person name="Kim Y.J."/>
            <person name="Jeong J.Y."/>
        </authorList>
    </citation>
    <scope>NUCLEOTIDE SEQUENCE</scope>
    <source>
        <strain evidence="5">GIHE-MW2</strain>
    </source>
</reference>
<gene>
    <name evidence="5" type="ORF">ABWT76_004708</name>
</gene>
<dbReference type="EC" id="1.14.19.-" evidence="5"/>
<evidence type="ECO:0000259" key="4">
    <source>
        <dbReference type="Pfam" id="PF00487"/>
    </source>
</evidence>
<dbReference type="GO" id="GO:0016491">
    <property type="term" value="F:oxidoreductase activity"/>
    <property type="evidence" value="ECO:0007669"/>
    <property type="project" value="UniProtKB-KW"/>
</dbReference>
<evidence type="ECO:0000256" key="1">
    <source>
        <dbReference type="ARBA" id="ARBA00001954"/>
    </source>
</evidence>
<keyword evidence="3" id="KW-0472">Membrane</keyword>
<keyword evidence="3" id="KW-0812">Transmembrane</keyword>
<organism evidence="5">
    <name type="scientific">Planktothricoides raciborskii GIHE-MW2</name>
    <dbReference type="NCBI Taxonomy" id="2792601"/>
    <lineage>
        <taxon>Bacteria</taxon>
        <taxon>Bacillati</taxon>
        <taxon>Cyanobacteriota</taxon>
        <taxon>Cyanophyceae</taxon>
        <taxon>Oscillatoriophycideae</taxon>
        <taxon>Oscillatoriales</taxon>
        <taxon>Oscillatoriaceae</taxon>
        <taxon>Planktothricoides</taxon>
    </lineage>
</organism>
<keyword evidence="5" id="KW-0560">Oxidoreductase</keyword>
<feature type="transmembrane region" description="Helical" evidence="3">
    <location>
        <begin position="189"/>
        <end position="211"/>
    </location>
</feature>
<comment type="cofactor">
    <cofactor evidence="1">
        <name>Fe(2+)</name>
        <dbReference type="ChEBI" id="CHEBI:29033"/>
    </cofactor>
</comment>
<accession>A0AAU8JB13</accession>
<feature type="domain" description="Fatty acid desaturase" evidence="4">
    <location>
        <begin position="45"/>
        <end position="285"/>
    </location>
</feature>
<dbReference type="AlphaFoldDB" id="A0AAU8JB13"/>
<sequence length="310" mass="35962">MANHLLSHPKPNEITPPYRINIALTFLIIGVGIFLQWLASHVSNWPTTIAIAIAFSFLFLPLYSLLHEAEHRIFHPHPIINDIFGFLLAAFFPGSFTFLRACHLGHHQRNRTDAEMFDLYYPTDNLLGKRIYFYALYTGMFWLSVPVSMIILLLFPGLLRTSLLRDAPSVSAMVSGIPTRYLLRIRLECLAVILIHLTLFFAFNFKLWPYLLLYSFYGLNWSSQQYLPHAGSPRHVLNGAHNLLAHPLYSAWMLNFNWHLAHHQHPNVPWIYLPQFDDPIRDRPGYLSAFIRFWRGPQPVAEITTQNQTD</sequence>
<feature type="transmembrane region" description="Helical" evidence="3">
    <location>
        <begin position="78"/>
        <end position="99"/>
    </location>
</feature>
<keyword evidence="3" id="KW-1133">Transmembrane helix</keyword>
<protein>
    <submittedName>
        <fullName evidence="5">Fatty acid desaturase</fullName>
        <ecNumber evidence="5">1.14.19.-</ecNumber>
    </submittedName>
</protein>
<dbReference type="EMBL" id="CP159837">
    <property type="protein sequence ID" value="XCM35987.1"/>
    <property type="molecule type" value="Genomic_DNA"/>
</dbReference>
<dbReference type="RefSeq" id="WP_054464240.1">
    <property type="nucleotide sequence ID" value="NZ_CP159837.1"/>
</dbReference>
<evidence type="ECO:0000256" key="2">
    <source>
        <dbReference type="ARBA" id="ARBA00008749"/>
    </source>
</evidence>